<dbReference type="SUPFAM" id="SSF55909">
    <property type="entry name" value="Pentein"/>
    <property type="match status" value="1"/>
</dbReference>
<dbReference type="PANTHER" id="PTHR43224:SF1">
    <property type="entry name" value="AMIDINOTRANSFERASE"/>
    <property type="match status" value="1"/>
</dbReference>
<gene>
    <name evidence="1" type="ORF">A8C56_13900</name>
</gene>
<dbReference type="OrthoDB" id="9788268at2"/>
<evidence type="ECO:0000313" key="2">
    <source>
        <dbReference type="Proteomes" id="UP000077667"/>
    </source>
</evidence>
<dbReference type="RefSeq" id="WP_067757146.1">
    <property type="nucleotide sequence ID" value="NZ_CP015772.1"/>
</dbReference>
<dbReference type="KEGG" id="nia:A8C56_13900"/>
<evidence type="ECO:0000313" key="1">
    <source>
        <dbReference type="EMBL" id="ANH81917.1"/>
    </source>
</evidence>
<sequence length="309" mass="35084">MQTTSHLLMIRPIAFGFNQETAVNNSFQKDVKDWNANEKAQKEFDNFVTLLRAHHIEVLVVQDQPQPYTPDSIFPNNWISMHSDGQIVLYPMFAPNRRAERAKGVTDKLKTHFTIYSTVDLTGYEKENRFLEGTGSMVLDRVHQKAYACLSPRTDKKILYDFCEVLDYTPVLFHAFDKNNAPVYHTNVMMCIAEDYAIVAGDAITNIPERKGVFSTLKETGKEIVSISIDQMEQFAGNALQVRNSEGQRFLIMSDSAYHSLTAEQLKKLETFNPILHAPLTTIEQNGGGSARCMIAEIFLPPHHLSHQE</sequence>
<keyword evidence="2" id="KW-1185">Reference proteome</keyword>
<name>A0A1A9I2N2_9BACT</name>
<protein>
    <submittedName>
        <fullName evidence="1">Amidinotransferase</fullName>
    </submittedName>
</protein>
<dbReference type="Proteomes" id="UP000077667">
    <property type="component" value="Chromosome"/>
</dbReference>
<dbReference type="PIRSF" id="PIRSF028188">
    <property type="entry name" value="Amdntrnsf_FN0238"/>
    <property type="match status" value="1"/>
</dbReference>
<dbReference type="Gene3D" id="3.75.10.10">
    <property type="entry name" value="L-arginine/glycine Amidinotransferase, Chain A"/>
    <property type="match status" value="1"/>
</dbReference>
<dbReference type="AlphaFoldDB" id="A0A1A9I2N2"/>
<dbReference type="InterPro" id="IPR014541">
    <property type="entry name" value="Amdntrnsf_FN0238"/>
</dbReference>
<dbReference type="STRING" id="1176587.A8C56_13900"/>
<keyword evidence="1" id="KW-0808">Transferase</keyword>
<dbReference type="Pfam" id="PF19420">
    <property type="entry name" value="DDAH_eukar"/>
    <property type="match status" value="1"/>
</dbReference>
<dbReference type="GO" id="GO:0016740">
    <property type="term" value="F:transferase activity"/>
    <property type="evidence" value="ECO:0007669"/>
    <property type="project" value="UniProtKB-KW"/>
</dbReference>
<dbReference type="NCBIfam" id="NF046062">
    <property type="entry name" value="citrull_CtlX"/>
    <property type="match status" value="1"/>
</dbReference>
<dbReference type="PANTHER" id="PTHR43224">
    <property type="entry name" value="AMIDINOTRANSFERASE"/>
    <property type="match status" value="1"/>
</dbReference>
<proteinExistence type="predicted"/>
<organism evidence="1 2">
    <name type="scientific">Niabella ginsenosidivorans</name>
    <dbReference type="NCBI Taxonomy" id="1176587"/>
    <lineage>
        <taxon>Bacteria</taxon>
        <taxon>Pseudomonadati</taxon>
        <taxon>Bacteroidota</taxon>
        <taxon>Chitinophagia</taxon>
        <taxon>Chitinophagales</taxon>
        <taxon>Chitinophagaceae</taxon>
        <taxon>Niabella</taxon>
    </lineage>
</organism>
<accession>A0A1A9I2N2</accession>
<dbReference type="EMBL" id="CP015772">
    <property type="protein sequence ID" value="ANH81917.1"/>
    <property type="molecule type" value="Genomic_DNA"/>
</dbReference>
<reference evidence="1 2" key="1">
    <citation type="submission" date="2016-05" db="EMBL/GenBank/DDBJ databases">
        <title>Niabella ginsenosidivorans BS26 whole genome sequencing.</title>
        <authorList>
            <person name="Im W.T."/>
            <person name="Siddiqi M.Z."/>
        </authorList>
    </citation>
    <scope>NUCLEOTIDE SEQUENCE [LARGE SCALE GENOMIC DNA]</scope>
    <source>
        <strain evidence="1 2">BS26</strain>
    </source>
</reference>